<dbReference type="KEGG" id="bbet:F8237_02705"/>
<dbReference type="OrthoDB" id="88903at2"/>
<dbReference type="AlphaFoldDB" id="A0A5P6NZA0"/>
<dbReference type="RefSeq" id="WP_151642278.1">
    <property type="nucleotide sequence ID" value="NZ_CP044543.1"/>
</dbReference>
<sequence>MAFEHVRTLLFEGWIDPEETAKALDGGRYYSDPASEPVWLRAWRGWDLTDDEYKAVVDELENIFNKREFGSSEEMLHIFELRLQFAEIGAIAATKRDVVTECEQCLDALAKDDKIPEFDLSKIWRVGGLYCLGHQVTLSDTPEFREIFDAFESRVAAAKVAELPTHGKALLLEISRIRPRR</sequence>
<gene>
    <name evidence="1" type="ORF">F8237_02705</name>
</gene>
<proteinExistence type="predicted"/>
<reference evidence="2" key="1">
    <citation type="submission" date="2019-10" db="EMBL/GenBank/DDBJ databases">
        <title>Complete Genome Sequence of Bradyrhizobium betae type strain PL7HG1T.</title>
        <authorList>
            <person name="Bromfield E.S.P."/>
            <person name="Cloutier S."/>
        </authorList>
    </citation>
    <scope>NUCLEOTIDE SEQUENCE [LARGE SCALE GENOMIC DNA]</scope>
    <source>
        <strain evidence="2">PL7HG1</strain>
    </source>
</reference>
<name>A0A5P6NZA0_9BRAD</name>
<accession>A0A5P6NZA0</accession>
<evidence type="ECO:0000313" key="1">
    <source>
        <dbReference type="EMBL" id="QFI71370.1"/>
    </source>
</evidence>
<protein>
    <submittedName>
        <fullName evidence="1">Uncharacterized protein</fullName>
    </submittedName>
</protein>
<dbReference type="Proteomes" id="UP000325641">
    <property type="component" value="Chromosome"/>
</dbReference>
<organism evidence="1 2">
    <name type="scientific">Bradyrhizobium betae</name>
    <dbReference type="NCBI Taxonomy" id="244734"/>
    <lineage>
        <taxon>Bacteria</taxon>
        <taxon>Pseudomonadati</taxon>
        <taxon>Pseudomonadota</taxon>
        <taxon>Alphaproteobacteria</taxon>
        <taxon>Hyphomicrobiales</taxon>
        <taxon>Nitrobacteraceae</taxon>
        <taxon>Bradyrhizobium</taxon>
    </lineage>
</organism>
<evidence type="ECO:0000313" key="2">
    <source>
        <dbReference type="Proteomes" id="UP000325641"/>
    </source>
</evidence>
<dbReference type="EMBL" id="CP044543">
    <property type="protein sequence ID" value="QFI71370.1"/>
    <property type="molecule type" value="Genomic_DNA"/>
</dbReference>